<reference evidence="3" key="1">
    <citation type="submission" date="2023-01" db="EMBL/GenBank/DDBJ databases">
        <title>Metagenome sequencing of chrysophaentin producing Chrysophaeum taylorii.</title>
        <authorList>
            <person name="Davison J."/>
            <person name="Bewley C."/>
        </authorList>
    </citation>
    <scope>NUCLEOTIDE SEQUENCE</scope>
    <source>
        <strain evidence="3">NIES-1699</strain>
    </source>
</reference>
<evidence type="ECO:0000256" key="2">
    <source>
        <dbReference type="SAM" id="SignalP"/>
    </source>
</evidence>
<dbReference type="InterPro" id="IPR007577">
    <property type="entry name" value="GlycoTrfase_DXD_sugar-bd_CS"/>
</dbReference>
<keyword evidence="2" id="KW-0732">Signal</keyword>
<dbReference type="EMBL" id="JAQMWT010000334">
    <property type="protein sequence ID" value="KAJ8604298.1"/>
    <property type="molecule type" value="Genomic_DNA"/>
</dbReference>
<evidence type="ECO:0000256" key="1">
    <source>
        <dbReference type="ARBA" id="ARBA00022679"/>
    </source>
</evidence>
<feature type="signal peptide" evidence="2">
    <location>
        <begin position="1"/>
        <end position="18"/>
    </location>
</feature>
<dbReference type="InterPro" id="IPR029044">
    <property type="entry name" value="Nucleotide-diphossugar_trans"/>
</dbReference>
<dbReference type="SUPFAM" id="SSF53448">
    <property type="entry name" value="Nucleotide-diphospho-sugar transferases"/>
    <property type="match status" value="1"/>
</dbReference>
<evidence type="ECO:0000313" key="3">
    <source>
        <dbReference type="EMBL" id="KAJ8604298.1"/>
    </source>
</evidence>
<organism evidence="3 4">
    <name type="scientific">Chrysophaeum taylorii</name>
    <dbReference type="NCBI Taxonomy" id="2483200"/>
    <lineage>
        <taxon>Eukaryota</taxon>
        <taxon>Sar</taxon>
        <taxon>Stramenopiles</taxon>
        <taxon>Ochrophyta</taxon>
        <taxon>Pelagophyceae</taxon>
        <taxon>Pelagomonadales</taxon>
        <taxon>Pelagomonadaceae</taxon>
        <taxon>Chrysophaeum</taxon>
    </lineage>
</organism>
<dbReference type="PANTHER" id="PTHR32385:SF23">
    <property type="entry name" value="NUCLEOTIDE-DIPHOSPHO-SUGAR TRANSFERASE"/>
    <property type="match status" value="1"/>
</dbReference>
<dbReference type="Proteomes" id="UP001230188">
    <property type="component" value="Unassembled WGS sequence"/>
</dbReference>
<dbReference type="GO" id="GO:0016020">
    <property type="term" value="C:membrane"/>
    <property type="evidence" value="ECO:0007669"/>
    <property type="project" value="GOC"/>
</dbReference>
<proteinExistence type="predicted"/>
<accession>A0AAD7XLC5</accession>
<dbReference type="Pfam" id="PF04488">
    <property type="entry name" value="Gly_transf_sug"/>
    <property type="match status" value="1"/>
</dbReference>
<dbReference type="GO" id="GO:0051999">
    <property type="term" value="P:mannosyl-inositol phosphorylceramide biosynthetic process"/>
    <property type="evidence" value="ECO:0007669"/>
    <property type="project" value="TreeGrafter"/>
</dbReference>
<keyword evidence="4" id="KW-1185">Reference proteome</keyword>
<sequence length="293" mass="32685">MLLLLVSAEAIVCCKVASFRGCDEHKETYNSELCSLLTTKCELRCPRREEPMSLGTPIPNVLHQMWKTTALPGAFHYTVSTMLRTHPHWHYVFWTDEDLPGLFVAHAEKVGINFNKFGLTGIQTSDVARYLIMFVYGGFYADLDMESLRPLDALLGSSIVLGREPDAHAYFLYNGRQRLTCNAILGSKPTEGFWLVVLLNLKAVRSTNAVGTTGPLRLDEIVSEFGYDRYVLNASFFYPLMGPFAKEKMRHYCMMFAKRSDVPASKKATNNSSSSSRVVNLGKLGSALAAAKC</sequence>
<gene>
    <name evidence="3" type="ORF">CTAYLR_002526</name>
</gene>
<feature type="chain" id="PRO_5042064719" description="Glycosyltransferase" evidence="2">
    <location>
        <begin position="19"/>
        <end position="293"/>
    </location>
</feature>
<comment type="caution">
    <text evidence="3">The sequence shown here is derived from an EMBL/GenBank/DDBJ whole genome shotgun (WGS) entry which is preliminary data.</text>
</comment>
<protein>
    <recommendedName>
        <fullName evidence="5">Glycosyltransferase</fullName>
    </recommendedName>
</protein>
<name>A0AAD7XLC5_9STRA</name>
<dbReference type="AlphaFoldDB" id="A0AAD7XLC5"/>
<dbReference type="GO" id="GO:0000030">
    <property type="term" value="F:mannosyltransferase activity"/>
    <property type="evidence" value="ECO:0007669"/>
    <property type="project" value="TreeGrafter"/>
</dbReference>
<dbReference type="Gene3D" id="3.90.550.20">
    <property type="match status" value="1"/>
</dbReference>
<evidence type="ECO:0000313" key="4">
    <source>
        <dbReference type="Proteomes" id="UP001230188"/>
    </source>
</evidence>
<dbReference type="InterPro" id="IPR051706">
    <property type="entry name" value="Glycosyltransferase_domain"/>
</dbReference>
<evidence type="ECO:0008006" key="5">
    <source>
        <dbReference type="Google" id="ProtNLM"/>
    </source>
</evidence>
<keyword evidence="1" id="KW-0808">Transferase</keyword>
<dbReference type="PANTHER" id="PTHR32385">
    <property type="entry name" value="MANNOSYL PHOSPHORYLINOSITOL CERAMIDE SYNTHASE"/>
    <property type="match status" value="1"/>
</dbReference>